<evidence type="ECO:0000313" key="18">
    <source>
        <dbReference type="Proteomes" id="UP000887566"/>
    </source>
</evidence>
<evidence type="ECO:0000256" key="3">
    <source>
        <dbReference type="ARBA" id="ARBA00017358"/>
    </source>
</evidence>
<evidence type="ECO:0000256" key="11">
    <source>
        <dbReference type="ARBA" id="ARBA00023054"/>
    </source>
</evidence>
<dbReference type="InterPro" id="IPR022755">
    <property type="entry name" value="Znf_C2H2_jaz"/>
</dbReference>
<dbReference type="InterPro" id="IPR003604">
    <property type="entry name" value="Matrin/U1-like-C_Znf_C2H2"/>
</dbReference>
<keyword evidence="4" id="KW-0158">Chromosome</keyword>
<protein>
    <recommendedName>
        <fullName evidence="3">Zinc finger protein 830</fullName>
    </recommendedName>
    <alternativeName>
        <fullName evidence="14">Coiled-coil domain-containing protein 16</fullName>
    </alternativeName>
</protein>
<keyword evidence="8" id="KW-0863">Zinc-finger</keyword>
<keyword evidence="11 15" id="KW-0175">Coiled coil</keyword>
<dbReference type="GO" id="GO:0016607">
    <property type="term" value="C:nuclear speck"/>
    <property type="evidence" value="ECO:0007669"/>
    <property type="project" value="UniProtKB-SubCell"/>
</dbReference>
<keyword evidence="6" id="KW-0132">Cell division</keyword>
<evidence type="ECO:0000256" key="14">
    <source>
        <dbReference type="ARBA" id="ARBA00030672"/>
    </source>
</evidence>
<evidence type="ECO:0000256" key="5">
    <source>
        <dbReference type="ARBA" id="ARBA00022473"/>
    </source>
</evidence>
<evidence type="ECO:0000256" key="4">
    <source>
        <dbReference type="ARBA" id="ARBA00022454"/>
    </source>
</evidence>
<dbReference type="SUPFAM" id="SSF57667">
    <property type="entry name" value="beta-beta-alpha zinc fingers"/>
    <property type="match status" value="1"/>
</dbReference>
<evidence type="ECO:0000313" key="19">
    <source>
        <dbReference type="WBParaSite" id="PSAMB.scaffold31size108074.g856.t1"/>
    </source>
</evidence>
<name>A0A914W5R7_9BILA</name>
<evidence type="ECO:0000256" key="1">
    <source>
        <dbReference type="ARBA" id="ARBA00004286"/>
    </source>
</evidence>
<dbReference type="InterPro" id="IPR036236">
    <property type="entry name" value="Znf_C2H2_sf"/>
</dbReference>
<dbReference type="PANTHER" id="PTHR13278:SF0">
    <property type="entry name" value="ZINC FINGER PROTEIN 830"/>
    <property type="match status" value="1"/>
</dbReference>
<evidence type="ECO:0000256" key="10">
    <source>
        <dbReference type="ARBA" id="ARBA00022833"/>
    </source>
</evidence>
<evidence type="ECO:0000259" key="17">
    <source>
        <dbReference type="SMART" id="SM00451"/>
    </source>
</evidence>
<dbReference type="GO" id="GO:0033314">
    <property type="term" value="P:mitotic DNA replication checkpoint signaling"/>
    <property type="evidence" value="ECO:0007669"/>
    <property type="project" value="TreeGrafter"/>
</dbReference>
<feature type="region of interest" description="Disordered" evidence="16">
    <location>
        <begin position="52"/>
        <end position="190"/>
    </location>
</feature>
<evidence type="ECO:0000256" key="13">
    <source>
        <dbReference type="ARBA" id="ARBA00023306"/>
    </source>
</evidence>
<keyword evidence="13" id="KW-0131">Cell cycle</keyword>
<keyword evidence="12" id="KW-0539">Nucleus</keyword>
<proteinExistence type="predicted"/>
<evidence type="ECO:0000256" key="16">
    <source>
        <dbReference type="SAM" id="MobiDB-lite"/>
    </source>
</evidence>
<dbReference type="GO" id="GO:0003676">
    <property type="term" value="F:nucleic acid binding"/>
    <property type="evidence" value="ECO:0007669"/>
    <property type="project" value="InterPro"/>
</dbReference>
<dbReference type="AlphaFoldDB" id="A0A914W5R7"/>
<evidence type="ECO:0000256" key="6">
    <source>
        <dbReference type="ARBA" id="ARBA00022618"/>
    </source>
</evidence>
<evidence type="ECO:0000256" key="9">
    <source>
        <dbReference type="ARBA" id="ARBA00022776"/>
    </source>
</evidence>
<sequence length="308" mass="34279">MSSVKDKFAVNSPLAKTLANGQISCIVCNTTVKSAMVWTAHVNSRKHVETVANLKKAKQHQSSAKVTEGTAANNNNTVTHSAGDKRSRGGQPDAASPTVKKSRMASEPLPSDFFDSSVKKAPTNGARVNNTDEDDDDDDESMSATTSNNFETTQQTGTTPWHAESEKKLKARVPEPPKPNTTEALPEGFFDDAKQDRKIRNAPDPNAALDEEYLKFQREMQQVEQQQLENALEDDESELFEREMEDIDNQMSEWTRVNQLEKKKVDMFTAAAAAQKARAEQMAVDDDDEEIDSDVDLDQIVNWRTKNI</sequence>
<dbReference type="GO" id="GO:0044773">
    <property type="term" value="P:mitotic DNA damage checkpoint signaling"/>
    <property type="evidence" value="ECO:0007669"/>
    <property type="project" value="TreeGrafter"/>
</dbReference>
<keyword evidence="5" id="KW-0217">Developmental protein</keyword>
<dbReference type="GO" id="GO:0008270">
    <property type="term" value="F:zinc ion binding"/>
    <property type="evidence" value="ECO:0007669"/>
    <property type="project" value="UniProtKB-KW"/>
</dbReference>
<accession>A0A914W5R7</accession>
<dbReference type="Proteomes" id="UP000887566">
    <property type="component" value="Unplaced"/>
</dbReference>
<dbReference type="SMART" id="SM00451">
    <property type="entry name" value="ZnF_U1"/>
    <property type="match status" value="1"/>
</dbReference>
<dbReference type="InterPro" id="IPR040050">
    <property type="entry name" value="ZNF830-like"/>
</dbReference>
<dbReference type="Gene3D" id="3.30.160.60">
    <property type="entry name" value="Classic Zinc Finger"/>
    <property type="match status" value="1"/>
</dbReference>
<comment type="subcellular location">
    <subcellularLocation>
        <location evidence="1">Chromosome</location>
    </subcellularLocation>
    <subcellularLocation>
        <location evidence="2">Nucleus speckle</location>
    </subcellularLocation>
</comment>
<dbReference type="InterPro" id="IPR059039">
    <property type="entry name" value="ZNF380_CC"/>
</dbReference>
<dbReference type="Pfam" id="PF23406">
    <property type="entry name" value="ZNF380_CC"/>
    <property type="match status" value="1"/>
</dbReference>
<feature type="compositionally biased region" description="Acidic residues" evidence="16">
    <location>
        <begin position="131"/>
        <end position="141"/>
    </location>
</feature>
<dbReference type="Pfam" id="PF12171">
    <property type="entry name" value="zf-C2H2_jaz"/>
    <property type="match status" value="1"/>
</dbReference>
<evidence type="ECO:0000256" key="2">
    <source>
        <dbReference type="ARBA" id="ARBA00004324"/>
    </source>
</evidence>
<feature type="compositionally biased region" description="Polar residues" evidence="16">
    <location>
        <begin position="60"/>
        <end position="80"/>
    </location>
</feature>
<feature type="compositionally biased region" description="Polar residues" evidence="16">
    <location>
        <begin position="142"/>
        <end position="159"/>
    </location>
</feature>
<organism evidence="18 19">
    <name type="scientific">Plectus sambesii</name>
    <dbReference type="NCBI Taxonomy" id="2011161"/>
    <lineage>
        <taxon>Eukaryota</taxon>
        <taxon>Metazoa</taxon>
        <taxon>Ecdysozoa</taxon>
        <taxon>Nematoda</taxon>
        <taxon>Chromadorea</taxon>
        <taxon>Plectida</taxon>
        <taxon>Plectina</taxon>
        <taxon>Plectoidea</taxon>
        <taxon>Plectidae</taxon>
        <taxon>Plectus</taxon>
    </lineage>
</organism>
<dbReference type="PANTHER" id="PTHR13278">
    <property type="entry name" value="ZINC FINGER PROTEIN 830"/>
    <property type="match status" value="1"/>
</dbReference>
<keyword evidence="7" id="KW-0479">Metal-binding</keyword>
<dbReference type="GO" id="GO:0005694">
    <property type="term" value="C:chromosome"/>
    <property type="evidence" value="ECO:0007669"/>
    <property type="project" value="UniProtKB-SubCell"/>
</dbReference>
<feature type="compositionally biased region" description="Basic and acidic residues" evidence="16">
    <location>
        <begin position="163"/>
        <end position="175"/>
    </location>
</feature>
<evidence type="ECO:0000256" key="7">
    <source>
        <dbReference type="ARBA" id="ARBA00022723"/>
    </source>
</evidence>
<keyword evidence="10" id="KW-0862">Zinc</keyword>
<feature type="domain" description="U1-type" evidence="17">
    <location>
        <begin position="20"/>
        <end position="54"/>
    </location>
</feature>
<keyword evidence="9" id="KW-0498">Mitosis</keyword>
<evidence type="ECO:0000256" key="15">
    <source>
        <dbReference type="SAM" id="Coils"/>
    </source>
</evidence>
<keyword evidence="18" id="KW-1185">Reference proteome</keyword>
<dbReference type="GO" id="GO:0033260">
    <property type="term" value="P:nuclear DNA replication"/>
    <property type="evidence" value="ECO:0007669"/>
    <property type="project" value="TreeGrafter"/>
</dbReference>
<dbReference type="GO" id="GO:0005681">
    <property type="term" value="C:spliceosomal complex"/>
    <property type="evidence" value="ECO:0007669"/>
    <property type="project" value="InterPro"/>
</dbReference>
<dbReference type="GO" id="GO:0051301">
    <property type="term" value="P:cell division"/>
    <property type="evidence" value="ECO:0007669"/>
    <property type="project" value="UniProtKB-KW"/>
</dbReference>
<evidence type="ECO:0000256" key="12">
    <source>
        <dbReference type="ARBA" id="ARBA00023242"/>
    </source>
</evidence>
<feature type="coiled-coil region" evidence="15">
    <location>
        <begin position="206"/>
        <end position="238"/>
    </location>
</feature>
<evidence type="ECO:0000256" key="8">
    <source>
        <dbReference type="ARBA" id="ARBA00022771"/>
    </source>
</evidence>
<reference evidence="19" key="1">
    <citation type="submission" date="2022-11" db="UniProtKB">
        <authorList>
            <consortium name="WormBaseParasite"/>
        </authorList>
    </citation>
    <scope>IDENTIFICATION</scope>
</reference>
<dbReference type="WBParaSite" id="PSAMB.scaffold31size108074.g856.t1">
    <property type="protein sequence ID" value="PSAMB.scaffold31size108074.g856.t1"/>
    <property type="gene ID" value="PSAMB.scaffold31size108074.g856"/>
</dbReference>